<dbReference type="SMART" id="SM00456">
    <property type="entry name" value="WW"/>
    <property type="match status" value="1"/>
</dbReference>
<feature type="domain" description="C2" evidence="1">
    <location>
        <begin position="1"/>
        <end position="115"/>
    </location>
</feature>
<feature type="domain" description="WW" evidence="2">
    <location>
        <begin position="466"/>
        <end position="499"/>
    </location>
</feature>
<feature type="domain" description="UBA" evidence="3">
    <location>
        <begin position="610"/>
        <end position="650"/>
    </location>
</feature>
<dbReference type="PANTHER" id="PTHR46980">
    <property type="entry name" value="TRICALBIN-1-RELATED"/>
    <property type="match status" value="1"/>
</dbReference>
<dbReference type="CDD" id="cd00030">
    <property type="entry name" value="C2"/>
    <property type="match status" value="1"/>
</dbReference>
<dbReference type="SUPFAM" id="SSF51045">
    <property type="entry name" value="WW domain"/>
    <property type="match status" value="2"/>
</dbReference>
<proteinExistence type="predicted"/>
<reference evidence="4" key="1">
    <citation type="submission" date="2021-01" db="EMBL/GenBank/DDBJ databases">
        <authorList>
            <person name="Corre E."/>
            <person name="Pelletier E."/>
            <person name="Niang G."/>
            <person name="Scheremetjew M."/>
            <person name="Finn R."/>
            <person name="Kale V."/>
            <person name="Holt S."/>
            <person name="Cochrane G."/>
            <person name="Meng A."/>
            <person name="Brown T."/>
            <person name="Cohen L."/>
        </authorList>
    </citation>
    <scope>NUCLEOTIDE SEQUENCE</scope>
    <source>
        <strain evidence="4">CCMP2058</strain>
    </source>
</reference>
<evidence type="ECO:0000313" key="4">
    <source>
        <dbReference type="EMBL" id="CAD8449772.1"/>
    </source>
</evidence>
<organism evidence="4">
    <name type="scientific">Amorphochlora amoebiformis</name>
    <dbReference type="NCBI Taxonomy" id="1561963"/>
    <lineage>
        <taxon>Eukaryota</taxon>
        <taxon>Sar</taxon>
        <taxon>Rhizaria</taxon>
        <taxon>Cercozoa</taxon>
        <taxon>Chlorarachniophyceae</taxon>
        <taxon>Amorphochlora</taxon>
    </lineage>
</organism>
<name>A0A7S0DBK3_9EUKA</name>
<dbReference type="PANTHER" id="PTHR46980:SF2">
    <property type="entry name" value="TRICALBIN-1-RELATED"/>
    <property type="match status" value="1"/>
</dbReference>
<dbReference type="SMART" id="SM00165">
    <property type="entry name" value="UBA"/>
    <property type="match status" value="2"/>
</dbReference>
<dbReference type="InterPro" id="IPR036020">
    <property type="entry name" value="WW_dom_sf"/>
</dbReference>
<gene>
    <name evidence="4" type="ORF">LAMO00422_LOCUS10171</name>
</gene>
<dbReference type="Pfam" id="PF22562">
    <property type="entry name" value="UBA_7"/>
    <property type="match status" value="2"/>
</dbReference>
<evidence type="ECO:0000259" key="2">
    <source>
        <dbReference type="PROSITE" id="PS50020"/>
    </source>
</evidence>
<protein>
    <recommendedName>
        <fullName evidence="5">HECT-type E3 ubiquitin transferase</fullName>
    </recommendedName>
</protein>
<dbReference type="EMBL" id="HBEM01014753">
    <property type="protein sequence ID" value="CAD8449772.1"/>
    <property type="molecule type" value="Transcribed_RNA"/>
</dbReference>
<dbReference type="SMART" id="SM00239">
    <property type="entry name" value="C2"/>
    <property type="match status" value="2"/>
</dbReference>
<feature type="domain" description="UBA" evidence="3">
    <location>
        <begin position="689"/>
        <end position="729"/>
    </location>
</feature>
<evidence type="ECO:0008006" key="5">
    <source>
        <dbReference type="Google" id="ProtNLM"/>
    </source>
</evidence>
<dbReference type="InterPro" id="IPR009060">
    <property type="entry name" value="UBA-like_sf"/>
</dbReference>
<dbReference type="PROSITE" id="PS50030">
    <property type="entry name" value="UBA"/>
    <property type="match status" value="2"/>
</dbReference>
<dbReference type="AlphaFoldDB" id="A0A7S0DBK3"/>
<dbReference type="Pfam" id="PF00168">
    <property type="entry name" value="C2"/>
    <property type="match status" value="2"/>
</dbReference>
<dbReference type="InterPro" id="IPR001202">
    <property type="entry name" value="WW_dom"/>
</dbReference>
<dbReference type="Pfam" id="PF00397">
    <property type="entry name" value="WW"/>
    <property type="match status" value="1"/>
</dbReference>
<dbReference type="InterPro" id="IPR052455">
    <property type="entry name" value="Tricalbin_domain"/>
</dbReference>
<dbReference type="PROSITE" id="PS50020">
    <property type="entry name" value="WW_DOMAIN_2"/>
    <property type="match status" value="2"/>
</dbReference>
<dbReference type="InterPro" id="IPR000008">
    <property type="entry name" value="C2_dom"/>
</dbReference>
<dbReference type="CDD" id="cd00201">
    <property type="entry name" value="WW"/>
    <property type="match status" value="1"/>
</dbReference>
<dbReference type="Gene3D" id="1.10.8.10">
    <property type="entry name" value="DNA helicase RuvA subunit, C-terminal domain"/>
    <property type="match status" value="2"/>
</dbReference>
<accession>A0A7S0DBK3</accession>
<evidence type="ECO:0000259" key="3">
    <source>
        <dbReference type="PROSITE" id="PS50030"/>
    </source>
</evidence>
<dbReference type="Gene3D" id="2.20.70.10">
    <property type="match status" value="1"/>
</dbReference>
<dbReference type="PROSITE" id="PS50004">
    <property type="entry name" value="C2"/>
    <property type="match status" value="1"/>
</dbReference>
<feature type="domain" description="WW" evidence="2">
    <location>
        <begin position="652"/>
        <end position="687"/>
    </location>
</feature>
<sequence>MSNRSRIGRYKVRIYAISCEDLSAKDKGGKSDPYCMFDFDKYRKFNTPVQKKTLNPVYDTDEEFNYATQYADRLQFKHLIINIHDKDFWGKEYIGSAKVDLHTLLTGPVSHSLEVINKGQPAGRIKFKVEMTEIVHLKVYFRSCAITNLPLIGGKEPSCKLKFETDISEHKVDIETTVKRETRNPEWTRLEQLRFNTNFRELMNCSMKVHVVSNGNVIGTGKVPFAKNFNLDGENVEVDVPVKMKTGNNEVKFQACIYFKDFPSAAQMIGGIHTDNGIFDAEYFHPAAEKPRFVKVHGAGEPEAKSRPEVKAPIAAVASATVVAAAPKPAVVSSAPAKPSVVGSAPGGSAVLRNAGAVAVTSVAAAGAAAGVVTGGVTGSVTGAIVGGASAEIKRPLRAPPKSSPPNIPAPAIIKPVLVQPTVMAPAPVTMSQPTIVQPQIVRPPSNMAPYLAKLHPTDRERTLKLGLPAPWSCHLSANGRPYYVNHQTRKTQWISPLQQKGTVRPISGTAIRPARPGGVQGAAVRPLGTAPIRGAAVRPIGAAPIQGAAIRPVGPAPIKGAVLGVIGGQPIQPRSIGGYVGVRPIARPIARPVVRTQGYGVTHRERFPKANAQQIAQLTVMGFNRDLAQEALVRNGHQVNRAIQWLSTSPVPLSMSWDLKVDKKSNNRLYYSNRVGKFTQWDRPIIPQAHEPMLKQLLAMGFPRRLAVEALAHYKGDAQSATNWILYNSPQPLPSNIALLWENNHLVYLNKQTNQRYSSRPYKPMF</sequence>
<dbReference type="SUPFAM" id="SSF46934">
    <property type="entry name" value="UBA-like"/>
    <property type="match status" value="2"/>
</dbReference>
<dbReference type="InterPro" id="IPR035892">
    <property type="entry name" value="C2_domain_sf"/>
</dbReference>
<dbReference type="Gene3D" id="2.60.40.150">
    <property type="entry name" value="C2 domain"/>
    <property type="match status" value="2"/>
</dbReference>
<dbReference type="InterPro" id="IPR015940">
    <property type="entry name" value="UBA"/>
</dbReference>
<evidence type="ECO:0000259" key="1">
    <source>
        <dbReference type="PROSITE" id="PS50004"/>
    </source>
</evidence>
<dbReference type="SUPFAM" id="SSF49562">
    <property type="entry name" value="C2 domain (Calcium/lipid-binding domain, CaLB)"/>
    <property type="match status" value="2"/>
</dbReference>